<evidence type="ECO:0000313" key="6">
    <source>
        <dbReference type="Proteomes" id="UP001396898"/>
    </source>
</evidence>
<evidence type="ECO:0000256" key="3">
    <source>
        <dbReference type="ARBA" id="ARBA00022833"/>
    </source>
</evidence>
<name>A0ABR1SIR9_9PEZI</name>
<evidence type="ECO:0000256" key="2">
    <source>
        <dbReference type="ARBA" id="ARBA00022723"/>
    </source>
</evidence>
<protein>
    <submittedName>
        <fullName evidence="5">Glutathione-dependent formaldehyde-activating gfa protein</fullName>
    </submittedName>
</protein>
<dbReference type="InterPro" id="IPR006913">
    <property type="entry name" value="CENP-V/GFA"/>
</dbReference>
<comment type="similarity">
    <text evidence="1">Belongs to the Gfa family.</text>
</comment>
<dbReference type="InterPro" id="IPR011057">
    <property type="entry name" value="Mss4-like_sf"/>
</dbReference>
<dbReference type="PANTHER" id="PTHR28620:SF1">
    <property type="entry name" value="CENP-V_GFA DOMAIN-CONTAINING PROTEIN"/>
    <property type="match status" value="1"/>
</dbReference>
<evidence type="ECO:0000259" key="4">
    <source>
        <dbReference type="PROSITE" id="PS51891"/>
    </source>
</evidence>
<accession>A0ABR1SIR9</accession>
<reference evidence="5 6" key="1">
    <citation type="submission" date="2023-01" db="EMBL/GenBank/DDBJ databases">
        <title>Analysis of 21 Apiospora genomes using comparative genomics revels a genus with tremendous synthesis potential of carbohydrate active enzymes and secondary metabolites.</title>
        <authorList>
            <person name="Sorensen T."/>
        </authorList>
    </citation>
    <scope>NUCLEOTIDE SEQUENCE [LARGE SCALE GENOMIC DNA]</scope>
    <source>
        <strain evidence="5 6">CBS 20057</strain>
    </source>
</reference>
<feature type="domain" description="CENP-V/GFA" evidence="4">
    <location>
        <begin position="9"/>
        <end position="121"/>
    </location>
</feature>
<dbReference type="Gene3D" id="2.170.150.70">
    <property type="match status" value="2"/>
</dbReference>
<gene>
    <name evidence="5" type="ORF">PG991_003032</name>
</gene>
<keyword evidence="3" id="KW-0862">Zinc</keyword>
<dbReference type="InterPro" id="IPR052355">
    <property type="entry name" value="CENP-V-like"/>
</dbReference>
<dbReference type="PANTHER" id="PTHR28620">
    <property type="entry name" value="CENTROMERE PROTEIN V"/>
    <property type="match status" value="1"/>
</dbReference>
<keyword evidence="6" id="KW-1185">Reference proteome</keyword>
<proteinExistence type="inferred from homology"/>
<dbReference type="SUPFAM" id="SSF51316">
    <property type="entry name" value="Mss4-like"/>
    <property type="match status" value="2"/>
</dbReference>
<dbReference type="EMBL" id="JAQQWI010000006">
    <property type="protein sequence ID" value="KAK8033634.1"/>
    <property type="molecule type" value="Genomic_DNA"/>
</dbReference>
<keyword evidence="2" id="KW-0479">Metal-binding</keyword>
<organism evidence="5 6">
    <name type="scientific">Apiospora marii</name>
    <dbReference type="NCBI Taxonomy" id="335849"/>
    <lineage>
        <taxon>Eukaryota</taxon>
        <taxon>Fungi</taxon>
        <taxon>Dikarya</taxon>
        <taxon>Ascomycota</taxon>
        <taxon>Pezizomycotina</taxon>
        <taxon>Sordariomycetes</taxon>
        <taxon>Xylariomycetidae</taxon>
        <taxon>Amphisphaeriales</taxon>
        <taxon>Apiosporaceae</taxon>
        <taxon>Apiospora</taxon>
    </lineage>
</organism>
<comment type="caution">
    <text evidence="5">The sequence shown here is derived from an EMBL/GenBank/DDBJ whole genome shotgun (WGS) entry which is preliminary data.</text>
</comment>
<dbReference type="Proteomes" id="UP001396898">
    <property type="component" value="Unassembled WGS sequence"/>
</dbReference>
<sequence>MDVPNMIHYNGNCHCGRYRFMLSLPEKIGFARSCACRLCTKKAYLWLAPPEGGFQITRDDGELTEYDSGVLLDKVVTYFQRVGQHCAGPLKDAFLVNVRAIQGVNPFEIEIDMTIVNTVYDQPATESSTDTGPPYSFSCHCRSVKAILNVALKDKEVKEDNCSRCVRTGYIGVYPTKEEVHIPDSSWENSFAYAGTYGGGAHHCKTCGVFVFAEVAGPPISVFGGLAPDRREHMLGVYRRKYGLAASER</sequence>
<evidence type="ECO:0000256" key="1">
    <source>
        <dbReference type="ARBA" id="ARBA00005495"/>
    </source>
</evidence>
<dbReference type="PROSITE" id="PS51891">
    <property type="entry name" value="CENP_V_GFA"/>
    <property type="match status" value="1"/>
</dbReference>
<evidence type="ECO:0000313" key="5">
    <source>
        <dbReference type="EMBL" id="KAK8033634.1"/>
    </source>
</evidence>